<feature type="transmembrane region" description="Helical" evidence="7">
    <location>
        <begin position="223"/>
        <end position="243"/>
    </location>
</feature>
<feature type="transmembrane region" description="Helical" evidence="7">
    <location>
        <begin position="183"/>
        <end position="211"/>
    </location>
</feature>
<feature type="transmembrane region" description="Helical" evidence="7">
    <location>
        <begin position="147"/>
        <end position="171"/>
    </location>
</feature>
<dbReference type="Pfam" id="PF03631">
    <property type="entry name" value="Virul_fac_BrkB"/>
    <property type="match status" value="1"/>
</dbReference>
<evidence type="ECO:0000256" key="4">
    <source>
        <dbReference type="ARBA" id="ARBA00022989"/>
    </source>
</evidence>
<evidence type="ECO:0000256" key="5">
    <source>
        <dbReference type="ARBA" id="ARBA00023136"/>
    </source>
</evidence>
<proteinExistence type="predicted"/>
<evidence type="ECO:0000256" key="7">
    <source>
        <dbReference type="SAM" id="Phobius"/>
    </source>
</evidence>
<reference evidence="8 9" key="1">
    <citation type="submission" date="2019-06" db="EMBL/GenBank/DDBJ databases">
        <title>Sequencing the genomes of 1000 actinobacteria strains.</title>
        <authorList>
            <person name="Klenk H.-P."/>
        </authorList>
    </citation>
    <scope>NUCLEOTIDE SEQUENCE [LARGE SCALE GENOMIC DNA]</scope>
    <source>
        <strain evidence="8 9">DSM 21776</strain>
    </source>
</reference>
<evidence type="ECO:0000256" key="3">
    <source>
        <dbReference type="ARBA" id="ARBA00022692"/>
    </source>
</evidence>
<keyword evidence="2" id="KW-1003">Cell membrane</keyword>
<accession>A0A543PXH7</accession>
<evidence type="ECO:0000256" key="1">
    <source>
        <dbReference type="ARBA" id="ARBA00004651"/>
    </source>
</evidence>
<name>A0A543PXH7_9MICO</name>
<dbReference type="EMBL" id="VFQF01000001">
    <property type="protein sequence ID" value="TQN48751.1"/>
    <property type="molecule type" value="Genomic_DNA"/>
</dbReference>
<dbReference type="OrthoDB" id="5143175at2"/>
<feature type="transmembrane region" description="Helical" evidence="7">
    <location>
        <begin position="30"/>
        <end position="57"/>
    </location>
</feature>
<feature type="transmembrane region" description="Helical" evidence="7">
    <location>
        <begin position="249"/>
        <end position="267"/>
    </location>
</feature>
<sequence>MGVFQRAFDRLKTTRAWSAWQRYGTANGDLLAAGVAYFAFFSIFPALALAFAIFGFVLQGHPELLATIADSLDQALPGMVKTAENPDGIISLTAPASLTLTITGIVAFVTLLLAGLGWVGALRTGIRTVFGLKASTGNAVTTKLRDLGVLTVLGVLIAVSAILSSAIGGLAGTIADWVGLPGGAVVVGLAGLLAGIVFDTAIMVVLLRLLTSAPLPWRNVRRGALLGGTVITVLKLFGGFLISHATANPLLSAVAIPVGLLFWANLLSRVVLLASSWAAGDVDLATLSDEARRNALATAPRPRFLAPLPATADTTLLPYAGSPPVAGGIAGSHASSRGGAGHASPDAAGGVRSSRAVDRVSVAAGAVVGAAGAGAVSALLRRRR</sequence>
<dbReference type="Proteomes" id="UP000320085">
    <property type="component" value="Unassembled WGS sequence"/>
</dbReference>
<dbReference type="GO" id="GO:0005886">
    <property type="term" value="C:plasma membrane"/>
    <property type="evidence" value="ECO:0007669"/>
    <property type="project" value="UniProtKB-SubCell"/>
</dbReference>
<feature type="region of interest" description="Disordered" evidence="6">
    <location>
        <begin position="330"/>
        <end position="350"/>
    </location>
</feature>
<dbReference type="AlphaFoldDB" id="A0A543PXH7"/>
<comment type="subcellular location">
    <subcellularLocation>
        <location evidence="1">Cell membrane</location>
        <topology evidence="1">Multi-pass membrane protein</topology>
    </subcellularLocation>
</comment>
<dbReference type="PANTHER" id="PTHR30213:SF1">
    <property type="entry name" value="INNER MEMBRANE PROTEIN YHJD"/>
    <property type="match status" value="1"/>
</dbReference>
<keyword evidence="3 7" id="KW-0812">Transmembrane</keyword>
<dbReference type="RefSeq" id="WP_141821638.1">
    <property type="nucleotide sequence ID" value="NZ_BAAAQC010000022.1"/>
</dbReference>
<keyword evidence="5 7" id="KW-0472">Membrane</keyword>
<dbReference type="InterPro" id="IPR017039">
    <property type="entry name" value="Virul_fac_BrkB"/>
</dbReference>
<gene>
    <name evidence="8" type="ORF">FHX52_1897</name>
</gene>
<evidence type="ECO:0000313" key="9">
    <source>
        <dbReference type="Proteomes" id="UP000320085"/>
    </source>
</evidence>
<protein>
    <submittedName>
        <fullName evidence="8">Membrane protein</fullName>
    </submittedName>
</protein>
<evidence type="ECO:0000313" key="8">
    <source>
        <dbReference type="EMBL" id="TQN48751.1"/>
    </source>
</evidence>
<feature type="transmembrane region" description="Helical" evidence="7">
    <location>
        <begin position="102"/>
        <end position="126"/>
    </location>
</feature>
<comment type="caution">
    <text evidence="8">The sequence shown here is derived from an EMBL/GenBank/DDBJ whole genome shotgun (WGS) entry which is preliminary data.</text>
</comment>
<dbReference type="PANTHER" id="PTHR30213">
    <property type="entry name" value="INNER MEMBRANE PROTEIN YHJD"/>
    <property type="match status" value="1"/>
</dbReference>
<evidence type="ECO:0000256" key="2">
    <source>
        <dbReference type="ARBA" id="ARBA00022475"/>
    </source>
</evidence>
<organism evidence="8 9">
    <name type="scientific">Humibacillus xanthopallidus</name>
    <dbReference type="NCBI Taxonomy" id="412689"/>
    <lineage>
        <taxon>Bacteria</taxon>
        <taxon>Bacillati</taxon>
        <taxon>Actinomycetota</taxon>
        <taxon>Actinomycetes</taxon>
        <taxon>Micrococcales</taxon>
        <taxon>Intrasporangiaceae</taxon>
        <taxon>Humibacillus</taxon>
    </lineage>
</organism>
<keyword evidence="4 7" id="KW-1133">Transmembrane helix</keyword>
<evidence type="ECO:0000256" key="6">
    <source>
        <dbReference type="SAM" id="MobiDB-lite"/>
    </source>
</evidence>